<dbReference type="Pfam" id="PF00704">
    <property type="entry name" value="Glyco_hydro_18"/>
    <property type="match status" value="1"/>
</dbReference>
<evidence type="ECO:0000256" key="6">
    <source>
        <dbReference type="ARBA" id="ARBA00023295"/>
    </source>
</evidence>
<evidence type="ECO:0000256" key="5">
    <source>
        <dbReference type="ARBA" id="ARBA00023157"/>
    </source>
</evidence>
<feature type="domain" description="GH18" evidence="12">
    <location>
        <begin position="91"/>
        <end position="376"/>
    </location>
</feature>
<keyword evidence="4" id="KW-0146">Chitin degradation</keyword>
<proteinExistence type="predicted"/>
<reference evidence="14" key="1">
    <citation type="journal article" date="2013" name="Nature">
        <title>Draft genome of the wheat A-genome progenitor Triticum urartu.</title>
        <authorList>
            <person name="Ling H.Q."/>
            <person name="Zhao S."/>
            <person name="Liu D."/>
            <person name="Wang J."/>
            <person name="Sun H."/>
            <person name="Zhang C."/>
            <person name="Fan H."/>
            <person name="Li D."/>
            <person name="Dong L."/>
            <person name="Tao Y."/>
            <person name="Gao C."/>
            <person name="Wu H."/>
            <person name="Li Y."/>
            <person name="Cui Y."/>
            <person name="Guo X."/>
            <person name="Zheng S."/>
            <person name="Wang B."/>
            <person name="Yu K."/>
            <person name="Liang Q."/>
            <person name="Yang W."/>
            <person name="Lou X."/>
            <person name="Chen J."/>
            <person name="Feng M."/>
            <person name="Jian J."/>
            <person name="Zhang X."/>
            <person name="Luo G."/>
            <person name="Jiang Y."/>
            <person name="Liu J."/>
            <person name="Wang Z."/>
            <person name="Sha Y."/>
            <person name="Zhang B."/>
            <person name="Wu H."/>
            <person name="Tang D."/>
            <person name="Shen Q."/>
            <person name="Xue P."/>
            <person name="Zou S."/>
            <person name="Wang X."/>
            <person name="Liu X."/>
            <person name="Wang F."/>
            <person name="Yang Y."/>
            <person name="An X."/>
            <person name="Dong Z."/>
            <person name="Zhang K."/>
            <person name="Zhang X."/>
            <person name="Luo M.C."/>
            <person name="Dvorak J."/>
            <person name="Tong Y."/>
            <person name="Wang J."/>
            <person name="Yang H."/>
            <person name="Li Z."/>
            <person name="Wang D."/>
            <person name="Zhang A."/>
            <person name="Wang J."/>
        </authorList>
    </citation>
    <scope>NUCLEOTIDE SEQUENCE</scope>
    <source>
        <strain evidence="14">cv. G1812</strain>
    </source>
</reference>
<feature type="domain" description="Protein kinase" evidence="11">
    <location>
        <begin position="460"/>
        <end position="736"/>
    </location>
</feature>
<dbReference type="Gramene" id="TuG1812G0300001544.01.T01">
    <property type="protein sequence ID" value="TuG1812G0300001544.01.T01"/>
    <property type="gene ID" value="TuG1812G0300001544.01"/>
</dbReference>
<dbReference type="EnsemblPlants" id="TuG1812G0300001544.01.T01">
    <property type="protein sequence ID" value="TuG1812G0300001544.01.T01"/>
    <property type="gene ID" value="TuG1812G0300001544.01"/>
</dbReference>
<dbReference type="InterPro" id="IPR001223">
    <property type="entry name" value="Glyco_hydro18_cat"/>
</dbReference>
<keyword evidence="10" id="KW-0472">Membrane</keyword>
<dbReference type="PROSITE" id="PS01095">
    <property type="entry name" value="GH18_1"/>
    <property type="match status" value="1"/>
</dbReference>
<comment type="catalytic activity">
    <reaction evidence="1">
        <text>Random endo-hydrolysis of N-acetyl-beta-D-glucosaminide (1-&gt;4)-beta-linkages in chitin and chitodextrins.</text>
        <dbReference type="EC" id="3.2.1.14"/>
    </reaction>
</comment>
<evidence type="ECO:0000256" key="2">
    <source>
        <dbReference type="ARBA" id="ARBA00012729"/>
    </source>
</evidence>
<dbReference type="GO" id="GO:0005576">
    <property type="term" value="C:extracellular region"/>
    <property type="evidence" value="ECO:0007669"/>
    <property type="project" value="TreeGrafter"/>
</dbReference>
<keyword evidence="7" id="KW-0624">Polysaccharide degradation</keyword>
<dbReference type="Pfam" id="PF07714">
    <property type="entry name" value="PK_Tyr_Ser-Thr"/>
    <property type="match status" value="1"/>
</dbReference>
<dbReference type="InterPro" id="IPR011009">
    <property type="entry name" value="Kinase-like_dom_sf"/>
</dbReference>
<dbReference type="GO" id="GO:0005524">
    <property type="term" value="F:ATP binding"/>
    <property type="evidence" value="ECO:0007669"/>
    <property type="project" value="InterPro"/>
</dbReference>
<dbReference type="InterPro" id="IPR001245">
    <property type="entry name" value="Ser-Thr/Tyr_kinase_cat_dom"/>
</dbReference>
<evidence type="ECO:0000256" key="3">
    <source>
        <dbReference type="ARBA" id="ARBA00022801"/>
    </source>
</evidence>
<dbReference type="InterPro" id="IPR001579">
    <property type="entry name" value="Glyco_hydro_18_chit_AS"/>
</dbReference>
<organism evidence="13 14">
    <name type="scientific">Triticum urartu</name>
    <name type="common">Red wild einkorn</name>
    <name type="synonym">Crithodium urartu</name>
    <dbReference type="NCBI Taxonomy" id="4572"/>
    <lineage>
        <taxon>Eukaryota</taxon>
        <taxon>Viridiplantae</taxon>
        <taxon>Streptophyta</taxon>
        <taxon>Embryophyta</taxon>
        <taxon>Tracheophyta</taxon>
        <taxon>Spermatophyta</taxon>
        <taxon>Magnoliopsida</taxon>
        <taxon>Liliopsida</taxon>
        <taxon>Poales</taxon>
        <taxon>Poaceae</taxon>
        <taxon>BOP clade</taxon>
        <taxon>Pooideae</taxon>
        <taxon>Triticodae</taxon>
        <taxon>Triticeae</taxon>
        <taxon>Triticinae</taxon>
        <taxon>Triticum</taxon>
    </lineage>
</organism>
<dbReference type="Proteomes" id="UP000015106">
    <property type="component" value="Chromosome 3"/>
</dbReference>
<evidence type="ECO:0000256" key="10">
    <source>
        <dbReference type="SAM" id="Phobius"/>
    </source>
</evidence>
<dbReference type="PROSITE" id="PS51910">
    <property type="entry name" value="GH18_2"/>
    <property type="match status" value="1"/>
</dbReference>
<dbReference type="InterPro" id="IPR045321">
    <property type="entry name" value="Cts1-like"/>
</dbReference>
<reference evidence="13" key="3">
    <citation type="submission" date="2022-06" db="UniProtKB">
        <authorList>
            <consortium name="EnsemblPlants"/>
        </authorList>
    </citation>
    <scope>IDENTIFICATION</scope>
</reference>
<dbReference type="CDD" id="cd02877">
    <property type="entry name" value="GH18_hevamine_XipI_class_III"/>
    <property type="match status" value="1"/>
</dbReference>
<evidence type="ECO:0000313" key="13">
    <source>
        <dbReference type="EnsemblPlants" id="TuG1812G0300001544.01.T01"/>
    </source>
</evidence>
<evidence type="ECO:0000256" key="1">
    <source>
        <dbReference type="ARBA" id="ARBA00000822"/>
    </source>
</evidence>
<protein>
    <recommendedName>
        <fullName evidence="2">chitinase</fullName>
        <ecNumber evidence="2">3.2.1.14</ecNumber>
    </recommendedName>
</protein>
<evidence type="ECO:0000256" key="8">
    <source>
        <dbReference type="RuleBase" id="RU000489"/>
    </source>
</evidence>
<keyword evidence="3 8" id="KW-0378">Hydrolase</keyword>
<dbReference type="EC" id="3.2.1.14" evidence="2"/>
<reference evidence="13" key="2">
    <citation type="submission" date="2018-03" db="EMBL/GenBank/DDBJ databases">
        <title>The Triticum urartu genome reveals the dynamic nature of wheat genome evolution.</title>
        <authorList>
            <person name="Ling H."/>
            <person name="Ma B."/>
            <person name="Shi X."/>
            <person name="Liu H."/>
            <person name="Dong L."/>
            <person name="Sun H."/>
            <person name="Cao Y."/>
            <person name="Gao Q."/>
            <person name="Zheng S."/>
            <person name="Li Y."/>
            <person name="Yu Y."/>
            <person name="Du H."/>
            <person name="Qi M."/>
            <person name="Li Y."/>
            <person name="Yu H."/>
            <person name="Cui Y."/>
            <person name="Wang N."/>
            <person name="Chen C."/>
            <person name="Wu H."/>
            <person name="Zhao Y."/>
            <person name="Zhang J."/>
            <person name="Li Y."/>
            <person name="Zhou W."/>
            <person name="Zhang B."/>
            <person name="Hu W."/>
            <person name="Eijk M."/>
            <person name="Tang J."/>
            <person name="Witsenboer H."/>
            <person name="Zhao S."/>
            <person name="Li Z."/>
            <person name="Zhang A."/>
            <person name="Wang D."/>
            <person name="Liang C."/>
        </authorList>
    </citation>
    <scope>NUCLEOTIDE SEQUENCE [LARGE SCALE GENOMIC DNA]</scope>
    <source>
        <strain evidence="13">cv. G1812</strain>
    </source>
</reference>
<dbReference type="GO" id="GO:0008843">
    <property type="term" value="F:endochitinase activity"/>
    <property type="evidence" value="ECO:0007669"/>
    <property type="project" value="UniProtKB-EC"/>
</dbReference>
<keyword evidence="14" id="KW-1185">Reference proteome</keyword>
<keyword evidence="7" id="KW-0119">Carbohydrate metabolism</keyword>
<evidence type="ECO:0000259" key="11">
    <source>
        <dbReference type="PROSITE" id="PS50011"/>
    </source>
</evidence>
<name>A0A8R7PPI5_TRIUA</name>
<feature type="region of interest" description="Disordered" evidence="9">
    <location>
        <begin position="424"/>
        <end position="448"/>
    </location>
</feature>
<evidence type="ECO:0000256" key="4">
    <source>
        <dbReference type="ARBA" id="ARBA00023024"/>
    </source>
</evidence>
<evidence type="ECO:0000256" key="9">
    <source>
        <dbReference type="SAM" id="MobiDB-lite"/>
    </source>
</evidence>
<sequence length="743" mass="80022">MSAGLLITPCTGDNTTILSFAASRFFIPENNNTIPSTYACWIYVVYISTPHTPQKTFAIFKTLTMPGKPGILTILLFAASALAAAAAADTANIAVYWGQNATEGTLRDTCGTGLYAYVNLAFLSIFGAGRAPVLNLADHCDPPSGSCATLAADIASCQSAGVKVLLSMGGGALGYNLSSPSDAQAVATYLWDNFLGGTAAGAAAGAAAPRPLGDAVLDGVDFDIEAPSLYYDDLARSLTSLYKGDTGGKKYMLTAAPQCPFPDASLKTALATGLFDRVWVQFYNNPPCQFARGDAGTLQSAWGQWTAALPSAFVYLGLPASLDAAGSGFVDADTLVSQVLPMVESAPNYGGVMLWSRSYDKVSGFSVKLQSNLQNRNKNTGNGASSDYKKRIYIIVGVIGGIFLLLLLLTTCFICHKKYRGLSPPVEGSTTPPSKEPSEPKLGAHHPKRYTYSEVERMTRTFAHRMGQGSHGDVYRGNLRDARQITVKVLKNCKGGDKDFLKEVQSIGAISHDNVAPLLGFCLQGPTRALIYEYMPNGSLESYALSSYDSVEENYSLWLYWEKLFDIAMGVARGLDYLHGDDGANGMNISIKPRNILLDQELCPKISDVGVANLCEASTRGARERDGYHAPEVVSRRFGPVTNKSDVYSYGVMVLEMVRAKRHVRVGADTTSKYFAQWLYEHLDEFCNSVSDVNGDTRELVRKMIIVGLWCTQTAPASRPSMSGVVEMLEGSSADLELPRRTS</sequence>
<dbReference type="PANTHER" id="PTHR45708">
    <property type="entry name" value="ENDOCHITINASE"/>
    <property type="match status" value="1"/>
</dbReference>
<keyword evidence="5" id="KW-1015">Disulfide bond</keyword>
<dbReference type="InterPro" id="IPR000719">
    <property type="entry name" value="Prot_kinase_dom"/>
</dbReference>
<dbReference type="Gene3D" id="3.20.20.80">
    <property type="entry name" value="Glycosidases"/>
    <property type="match status" value="1"/>
</dbReference>
<evidence type="ECO:0000313" key="14">
    <source>
        <dbReference type="Proteomes" id="UP000015106"/>
    </source>
</evidence>
<dbReference type="FunFam" id="3.20.20.80:FF:000015">
    <property type="entry name" value="Acidic endochitinase SE2"/>
    <property type="match status" value="1"/>
</dbReference>
<dbReference type="GO" id="GO:0000272">
    <property type="term" value="P:polysaccharide catabolic process"/>
    <property type="evidence" value="ECO:0007669"/>
    <property type="project" value="UniProtKB-KW"/>
</dbReference>
<dbReference type="InterPro" id="IPR017853">
    <property type="entry name" value="GH"/>
</dbReference>
<keyword evidence="10" id="KW-0812">Transmembrane</keyword>
<dbReference type="SUPFAM" id="SSF56112">
    <property type="entry name" value="Protein kinase-like (PK-like)"/>
    <property type="match status" value="1"/>
</dbReference>
<dbReference type="PROSITE" id="PS50011">
    <property type="entry name" value="PROTEIN_KINASE_DOM"/>
    <property type="match status" value="1"/>
</dbReference>
<feature type="transmembrane region" description="Helical" evidence="10">
    <location>
        <begin position="392"/>
        <end position="415"/>
    </location>
</feature>
<dbReference type="GO" id="GO:0006032">
    <property type="term" value="P:chitin catabolic process"/>
    <property type="evidence" value="ECO:0007669"/>
    <property type="project" value="UniProtKB-KW"/>
</dbReference>
<keyword evidence="6 8" id="KW-0326">Glycosidase</keyword>
<dbReference type="AlphaFoldDB" id="A0A8R7PPI5"/>
<dbReference type="Gene3D" id="1.10.510.10">
    <property type="entry name" value="Transferase(Phosphotransferase) domain 1"/>
    <property type="match status" value="1"/>
</dbReference>
<evidence type="ECO:0000256" key="7">
    <source>
        <dbReference type="ARBA" id="ARBA00023326"/>
    </source>
</evidence>
<dbReference type="Gene3D" id="3.30.200.20">
    <property type="entry name" value="Phosphorylase Kinase, domain 1"/>
    <property type="match status" value="1"/>
</dbReference>
<dbReference type="InterPro" id="IPR050542">
    <property type="entry name" value="Glycosyl_Hydrlase18_Chitinase"/>
</dbReference>
<dbReference type="SUPFAM" id="SSF51445">
    <property type="entry name" value="(Trans)glycosidases"/>
    <property type="match status" value="1"/>
</dbReference>
<accession>A0A8R7PPI5</accession>
<dbReference type="GO" id="GO:0004672">
    <property type="term" value="F:protein kinase activity"/>
    <property type="evidence" value="ECO:0007669"/>
    <property type="project" value="InterPro"/>
</dbReference>
<evidence type="ECO:0000259" key="12">
    <source>
        <dbReference type="PROSITE" id="PS51910"/>
    </source>
</evidence>
<keyword evidence="10" id="KW-1133">Transmembrane helix</keyword>
<dbReference type="PANTHER" id="PTHR45708:SF25">
    <property type="entry name" value="CHITINASE"/>
    <property type="match status" value="1"/>
</dbReference>